<name>A0A6L6YJC4_9BURK</name>
<dbReference type="AlphaFoldDB" id="A0A6L6YJC4"/>
<evidence type="ECO:0000313" key="2">
    <source>
        <dbReference type="Proteomes" id="UP000472580"/>
    </source>
</evidence>
<dbReference type="Gene3D" id="3.40.50.1820">
    <property type="entry name" value="alpha/beta hydrolase"/>
    <property type="match status" value="1"/>
</dbReference>
<dbReference type="RefSeq" id="WP_160335404.1">
    <property type="nucleotide sequence ID" value="NZ_CALPCR010000001.1"/>
</dbReference>
<accession>A0A6L6YJC4</accession>
<dbReference type="Proteomes" id="UP000472580">
    <property type="component" value="Unassembled WGS sequence"/>
</dbReference>
<dbReference type="InterPro" id="IPR029058">
    <property type="entry name" value="AB_hydrolase_fold"/>
</dbReference>
<proteinExistence type="predicted"/>
<organism evidence="1 2">
    <name type="scientific">Parasutterella muris</name>
    <dbReference type="NCBI Taxonomy" id="2565572"/>
    <lineage>
        <taxon>Bacteria</taxon>
        <taxon>Pseudomonadati</taxon>
        <taxon>Pseudomonadota</taxon>
        <taxon>Betaproteobacteria</taxon>
        <taxon>Burkholderiales</taxon>
        <taxon>Sutterellaceae</taxon>
        <taxon>Parasutterella</taxon>
    </lineage>
</organism>
<keyword evidence="2" id="KW-1185">Reference proteome</keyword>
<sequence length="189" mass="21284">MRTTLYLHGFLSHPDSNKGSLLRLAHEKAGIPFEAPELYMSPKEVAELLTKTVCRLGAENVNVVGSSLGGFYAAWLAEHFDINRAVLLNPALGNWGKVDFRPGWMQVSGIDKKMYVCESFMDELNEMLVREVTRPERCLTLLSLKDEVLDPTVTAKMLAKTKIIEIAEGDHRISDFTPYVEPILEFLRS</sequence>
<comment type="caution">
    <text evidence="1">The sequence shown here is derived from an EMBL/GenBank/DDBJ whole genome shotgun (WGS) entry which is preliminary data.</text>
</comment>
<gene>
    <name evidence="1" type="ORF">E5987_07085</name>
</gene>
<dbReference type="EMBL" id="WSRP01000019">
    <property type="protein sequence ID" value="MVX56972.1"/>
    <property type="molecule type" value="Genomic_DNA"/>
</dbReference>
<protein>
    <submittedName>
        <fullName evidence="1">Esterase</fullName>
    </submittedName>
</protein>
<dbReference type="Pfam" id="PF05728">
    <property type="entry name" value="UPF0227"/>
    <property type="match status" value="1"/>
</dbReference>
<dbReference type="PANTHER" id="PTHR35602:SF3">
    <property type="entry name" value="ESTERASE YQIA"/>
    <property type="match status" value="1"/>
</dbReference>
<dbReference type="SUPFAM" id="SSF53474">
    <property type="entry name" value="alpha/beta-Hydrolases"/>
    <property type="match status" value="1"/>
</dbReference>
<dbReference type="InterPro" id="IPR008886">
    <property type="entry name" value="UPF0227/Esterase_YqiA"/>
</dbReference>
<evidence type="ECO:0000313" key="1">
    <source>
        <dbReference type="EMBL" id="MVX56972.1"/>
    </source>
</evidence>
<dbReference type="PANTHER" id="PTHR35602">
    <property type="entry name" value="ESTERASE YQIA-RELATED"/>
    <property type="match status" value="1"/>
</dbReference>
<reference evidence="1 2" key="1">
    <citation type="submission" date="2019-12" db="EMBL/GenBank/DDBJ databases">
        <title>Microbes associate with the intestines of laboratory mice.</title>
        <authorList>
            <person name="Navarre W."/>
            <person name="Wong E."/>
        </authorList>
    </citation>
    <scope>NUCLEOTIDE SEQUENCE [LARGE SCALE GENOMIC DNA]</scope>
    <source>
        <strain evidence="1 2">NM82_D38</strain>
    </source>
</reference>
<dbReference type="OrthoDB" id="9814831at2"/>